<gene>
    <name evidence="1" type="ORF">SAMN06265377_1555</name>
</gene>
<proteinExistence type="predicted"/>
<dbReference type="EMBL" id="OBEH01000002">
    <property type="protein sequence ID" value="SNY99742.1"/>
    <property type="molecule type" value="Genomic_DNA"/>
</dbReference>
<organism evidence="1 2">
    <name type="scientific">Flagellimonas pacifica</name>
    <dbReference type="NCBI Taxonomy" id="1247520"/>
    <lineage>
        <taxon>Bacteria</taxon>
        <taxon>Pseudomonadati</taxon>
        <taxon>Bacteroidota</taxon>
        <taxon>Flavobacteriia</taxon>
        <taxon>Flavobacteriales</taxon>
        <taxon>Flavobacteriaceae</taxon>
        <taxon>Flagellimonas</taxon>
    </lineage>
</organism>
<dbReference type="Proteomes" id="UP000219048">
    <property type="component" value="Unassembled WGS sequence"/>
</dbReference>
<sequence>MKKNYIPFFLLLLTVNSWSQEIQIFKVNDFDLNGKVKSCLVITDYGRELYEFDKEGFLTKTVTQYNDEDQDITYYKYDQHRELLEKRMESYKDKLLDETTSMANFYTIDTVPQRKILEKIISYDKEFLEQQEYAFDEENRVVKITTSNEGGVDETTMEYITYKDEITTNILINEVMEKSIRTSERKRGIETEKNVLTKEYIDGEPNKAVEKVFNGAGKLVSEEVFMRDIAKKKFTSERKMFYVYDTDGMLSKVTTKTENSEFTQEYIFQFDSNLEKNWIKKIITPDNTYTTRRITYYPTEKMEEKPN</sequence>
<dbReference type="AlphaFoldDB" id="A0A285MRE0"/>
<keyword evidence="2" id="KW-1185">Reference proteome</keyword>
<name>A0A285MRE0_9FLAO</name>
<evidence type="ECO:0000313" key="2">
    <source>
        <dbReference type="Proteomes" id="UP000219048"/>
    </source>
</evidence>
<dbReference type="RefSeq" id="WP_097045216.1">
    <property type="nucleotide sequence ID" value="NZ_OBEH01000002.1"/>
</dbReference>
<evidence type="ECO:0000313" key="1">
    <source>
        <dbReference type="EMBL" id="SNY99742.1"/>
    </source>
</evidence>
<reference evidence="2" key="1">
    <citation type="submission" date="2017-09" db="EMBL/GenBank/DDBJ databases">
        <authorList>
            <person name="Varghese N."/>
            <person name="Submissions S."/>
        </authorList>
    </citation>
    <scope>NUCLEOTIDE SEQUENCE [LARGE SCALE GENOMIC DNA]</scope>
    <source>
        <strain evidence="2">DSM 25885</strain>
    </source>
</reference>
<dbReference type="OrthoDB" id="1414892at2"/>
<protein>
    <submittedName>
        <fullName evidence="1">Uncharacterized protein</fullName>
    </submittedName>
</protein>
<accession>A0A285MRE0</accession>